<dbReference type="OrthoDB" id="573392at2"/>
<dbReference type="InterPro" id="IPR036010">
    <property type="entry name" value="2Fe-2S_ferredoxin-like_sf"/>
</dbReference>
<dbReference type="Gene3D" id="3.10.20.440">
    <property type="entry name" value="2Fe-2S iron-sulphur cluster binding domain, sarcosine oxidase, alpha subunit, N-terminal domain"/>
    <property type="match status" value="1"/>
</dbReference>
<reference evidence="2 3" key="1">
    <citation type="submission" date="2019-04" db="EMBL/GenBank/DDBJ databases">
        <title>Herbidospora sp. NEAU-GS14.nov., a novel actinomycete isolated from soil.</title>
        <authorList>
            <person name="Han L."/>
        </authorList>
    </citation>
    <scope>NUCLEOTIDE SEQUENCE [LARGE SCALE GENOMIC DNA]</scope>
    <source>
        <strain evidence="2 3">NEAU-GS14</strain>
    </source>
</reference>
<dbReference type="SUPFAM" id="SSF54292">
    <property type="entry name" value="2Fe-2S ferredoxin-like"/>
    <property type="match status" value="1"/>
</dbReference>
<dbReference type="RefSeq" id="WP_137250614.1">
    <property type="nucleotide sequence ID" value="NZ_SZQA01000037.1"/>
</dbReference>
<keyword evidence="3" id="KW-1185">Reference proteome</keyword>
<accession>A0A4U3M6M8</accession>
<dbReference type="AlphaFoldDB" id="A0A4U3M6M8"/>
<dbReference type="GO" id="GO:0051536">
    <property type="term" value="F:iron-sulfur cluster binding"/>
    <property type="evidence" value="ECO:0007669"/>
    <property type="project" value="InterPro"/>
</dbReference>
<evidence type="ECO:0000256" key="1">
    <source>
        <dbReference type="ARBA" id="ARBA00023002"/>
    </source>
</evidence>
<dbReference type="GO" id="GO:0016491">
    <property type="term" value="F:oxidoreductase activity"/>
    <property type="evidence" value="ECO:0007669"/>
    <property type="project" value="UniProtKB-KW"/>
</dbReference>
<evidence type="ECO:0000313" key="3">
    <source>
        <dbReference type="Proteomes" id="UP000308705"/>
    </source>
</evidence>
<organism evidence="2 3">
    <name type="scientific">Herbidospora galbida</name>
    <dbReference type="NCBI Taxonomy" id="2575442"/>
    <lineage>
        <taxon>Bacteria</taxon>
        <taxon>Bacillati</taxon>
        <taxon>Actinomycetota</taxon>
        <taxon>Actinomycetes</taxon>
        <taxon>Streptosporangiales</taxon>
        <taxon>Streptosporangiaceae</taxon>
        <taxon>Herbidospora</taxon>
    </lineage>
</organism>
<keyword evidence="1" id="KW-0560">Oxidoreductase</keyword>
<dbReference type="Proteomes" id="UP000308705">
    <property type="component" value="Unassembled WGS sequence"/>
</dbReference>
<proteinExistence type="predicted"/>
<sequence>MIVFRFEGRPITAEEGQSIGAALHAAGIRSWRTTRFGGRPRGLFCAIGACFDCLLTVNGAPDQRACQTVARAGDEVSG</sequence>
<comment type="caution">
    <text evidence="2">The sequence shown here is derived from an EMBL/GenBank/DDBJ whole genome shotgun (WGS) entry which is preliminary data.</text>
</comment>
<dbReference type="EMBL" id="SZQA01000037">
    <property type="protein sequence ID" value="TKK84150.1"/>
    <property type="molecule type" value="Genomic_DNA"/>
</dbReference>
<name>A0A4U3M6M8_9ACTN</name>
<gene>
    <name evidence="2" type="ORF">FDA94_31050</name>
</gene>
<evidence type="ECO:0000313" key="2">
    <source>
        <dbReference type="EMBL" id="TKK84150.1"/>
    </source>
</evidence>
<dbReference type="InterPro" id="IPR042204">
    <property type="entry name" value="2Fe-2S-bd_N"/>
</dbReference>
<dbReference type="Pfam" id="PF13510">
    <property type="entry name" value="Fer2_4"/>
    <property type="match status" value="1"/>
</dbReference>
<protein>
    <submittedName>
        <fullName evidence="2">(2Fe-2S)-binding protein</fullName>
    </submittedName>
</protein>